<gene>
    <name evidence="4" type="ORF">SAMN04490356_9245</name>
</gene>
<name>A0A1H5C6Q2_STRMJ</name>
<keyword evidence="1" id="KW-0560">Oxidoreductase</keyword>
<dbReference type="GO" id="GO:0051287">
    <property type="term" value="F:NAD binding"/>
    <property type="evidence" value="ECO:0007669"/>
    <property type="project" value="InterPro"/>
</dbReference>
<proteinExistence type="predicted"/>
<evidence type="ECO:0000259" key="3">
    <source>
        <dbReference type="Pfam" id="PF02826"/>
    </source>
</evidence>
<dbReference type="Proteomes" id="UP000198609">
    <property type="component" value="Unassembled WGS sequence"/>
</dbReference>
<dbReference type="PRINTS" id="PR00368">
    <property type="entry name" value="FADPNR"/>
</dbReference>
<evidence type="ECO:0000256" key="2">
    <source>
        <dbReference type="ARBA" id="ARBA00023027"/>
    </source>
</evidence>
<dbReference type="AlphaFoldDB" id="A0A1H5C6Q2"/>
<dbReference type="EMBL" id="FNST01000002">
    <property type="protein sequence ID" value="SED62178.1"/>
    <property type="molecule type" value="Genomic_DNA"/>
</dbReference>
<dbReference type="Gene3D" id="3.40.50.720">
    <property type="entry name" value="NAD(P)-binding Rossmann-like Domain"/>
    <property type="match status" value="2"/>
</dbReference>
<dbReference type="CDD" id="cd05300">
    <property type="entry name" value="2-Hacid_dh_1"/>
    <property type="match status" value="1"/>
</dbReference>
<dbReference type="InterPro" id="IPR006140">
    <property type="entry name" value="D-isomer_DH_NAD-bd"/>
</dbReference>
<dbReference type="PANTHER" id="PTHR43333">
    <property type="entry name" value="2-HACID_DH_C DOMAIN-CONTAINING PROTEIN"/>
    <property type="match status" value="1"/>
</dbReference>
<dbReference type="PANTHER" id="PTHR43333:SF1">
    <property type="entry name" value="D-ISOMER SPECIFIC 2-HYDROXYACID DEHYDROGENASE NAD-BINDING DOMAIN-CONTAINING PROTEIN"/>
    <property type="match status" value="1"/>
</dbReference>
<organism evidence="4 5">
    <name type="scientific">Streptomyces melanosporofaciens</name>
    <dbReference type="NCBI Taxonomy" id="67327"/>
    <lineage>
        <taxon>Bacteria</taxon>
        <taxon>Bacillati</taxon>
        <taxon>Actinomycetota</taxon>
        <taxon>Actinomycetes</taxon>
        <taxon>Kitasatosporales</taxon>
        <taxon>Streptomycetaceae</taxon>
        <taxon>Streptomyces</taxon>
        <taxon>Streptomyces violaceusniger group</taxon>
    </lineage>
</organism>
<keyword evidence="5" id="KW-1185">Reference proteome</keyword>
<dbReference type="SUPFAM" id="SSF51735">
    <property type="entry name" value="NAD(P)-binding Rossmann-fold domains"/>
    <property type="match status" value="1"/>
</dbReference>
<evidence type="ECO:0000256" key="1">
    <source>
        <dbReference type="ARBA" id="ARBA00023002"/>
    </source>
</evidence>
<evidence type="ECO:0000313" key="4">
    <source>
        <dbReference type="EMBL" id="SED62178.1"/>
    </source>
</evidence>
<dbReference type="InterPro" id="IPR036291">
    <property type="entry name" value="NAD(P)-bd_dom_sf"/>
</dbReference>
<reference evidence="5" key="1">
    <citation type="submission" date="2016-10" db="EMBL/GenBank/DDBJ databases">
        <authorList>
            <person name="Varghese N."/>
            <person name="Submissions S."/>
        </authorList>
    </citation>
    <scope>NUCLEOTIDE SEQUENCE [LARGE SCALE GENOMIC DNA]</scope>
    <source>
        <strain evidence="5">DSM 40318</strain>
    </source>
</reference>
<dbReference type="GO" id="GO:0016491">
    <property type="term" value="F:oxidoreductase activity"/>
    <property type="evidence" value="ECO:0007669"/>
    <property type="project" value="UniProtKB-KW"/>
</dbReference>
<dbReference type="RefSeq" id="WP_093469822.1">
    <property type="nucleotide sequence ID" value="NZ_FNST01000002.1"/>
</dbReference>
<dbReference type="Pfam" id="PF02826">
    <property type="entry name" value="2-Hacid_dh_C"/>
    <property type="match status" value="1"/>
</dbReference>
<evidence type="ECO:0000313" key="5">
    <source>
        <dbReference type="Proteomes" id="UP000198609"/>
    </source>
</evidence>
<accession>A0A1H5C6Q2</accession>
<sequence length="325" mass="34873">MTTATFTLVMVPPLPDETRSWPGKLMEAVPGIEVLCPEGPEDVGAALGRADAAYGTLTPELLERAGNLRWLQAPQAGPPPGFYHPALVRHPVLVTNMRDTYTDHVATHTLALVLALARQLPHYVREQAAANWAPDWSDGGVLPLGEARALVVGTGAVGAETGRLLAAFGTRVEGVDARITEAPPGFDRVLPADLLDHVLPEADIVILTVPHTPRTEGLMDTGRIALMKQGACLINVGRGPIVRLDDLVTALDTGRLRGAALDVMEQEPLPPDHPLWRHPKALITPHVAGAGPHAAERRFEVLADNARRFAAGQPLINVVDKSQWF</sequence>
<dbReference type="PRINTS" id="PR00411">
    <property type="entry name" value="PNDRDTASEI"/>
</dbReference>
<feature type="domain" description="D-isomer specific 2-hydroxyacid dehydrogenase NAD-binding" evidence="3">
    <location>
        <begin position="110"/>
        <end position="288"/>
    </location>
</feature>
<protein>
    <submittedName>
        <fullName evidence="4">Phosphoglycerate dehydrogenase</fullName>
    </submittedName>
</protein>
<keyword evidence="2" id="KW-0520">NAD</keyword>
<dbReference type="SUPFAM" id="SSF52283">
    <property type="entry name" value="Formate/glycerate dehydrogenase catalytic domain-like"/>
    <property type="match status" value="1"/>
</dbReference>